<evidence type="ECO:0000256" key="1">
    <source>
        <dbReference type="ARBA" id="ARBA00006641"/>
    </source>
</evidence>
<evidence type="ECO:0000256" key="4">
    <source>
        <dbReference type="ARBA" id="ARBA00022801"/>
    </source>
</evidence>
<dbReference type="GO" id="GO:0006508">
    <property type="term" value="P:proteolysis"/>
    <property type="evidence" value="ECO:0007669"/>
    <property type="project" value="UniProtKB-KW"/>
</dbReference>
<evidence type="ECO:0000256" key="5">
    <source>
        <dbReference type="ARBA" id="ARBA00022807"/>
    </source>
</evidence>
<dbReference type="InterPro" id="IPR036440">
    <property type="entry name" value="Peptidase_C15-like_sf"/>
</dbReference>
<dbReference type="GO" id="GO:0005829">
    <property type="term" value="C:cytosol"/>
    <property type="evidence" value="ECO:0007669"/>
    <property type="project" value="InterPro"/>
</dbReference>
<dbReference type="PANTHER" id="PTHR23402:SF1">
    <property type="entry name" value="PYROGLUTAMYL-PEPTIDASE I"/>
    <property type="match status" value="1"/>
</dbReference>
<dbReference type="GO" id="GO:0016920">
    <property type="term" value="F:pyroglutamyl-peptidase activity"/>
    <property type="evidence" value="ECO:0007669"/>
    <property type="project" value="InterPro"/>
</dbReference>
<name>A0A8D8S2M1_9HEMI</name>
<dbReference type="CDD" id="cd00501">
    <property type="entry name" value="Peptidase_C15"/>
    <property type="match status" value="1"/>
</dbReference>
<proteinExistence type="inferred from homology"/>
<keyword evidence="2" id="KW-0963">Cytoplasm</keyword>
<dbReference type="SUPFAM" id="SSF53182">
    <property type="entry name" value="Pyrrolidone carboxyl peptidase (pyroglutamate aminopeptidase)"/>
    <property type="match status" value="1"/>
</dbReference>
<organism evidence="6">
    <name type="scientific">Cacopsylla melanoneura</name>
    <dbReference type="NCBI Taxonomy" id="428564"/>
    <lineage>
        <taxon>Eukaryota</taxon>
        <taxon>Metazoa</taxon>
        <taxon>Ecdysozoa</taxon>
        <taxon>Arthropoda</taxon>
        <taxon>Hexapoda</taxon>
        <taxon>Insecta</taxon>
        <taxon>Pterygota</taxon>
        <taxon>Neoptera</taxon>
        <taxon>Paraneoptera</taxon>
        <taxon>Hemiptera</taxon>
        <taxon>Sternorrhyncha</taxon>
        <taxon>Psylloidea</taxon>
        <taxon>Psyllidae</taxon>
        <taxon>Psyllinae</taxon>
        <taxon>Cacopsylla</taxon>
    </lineage>
</organism>
<evidence type="ECO:0000256" key="3">
    <source>
        <dbReference type="ARBA" id="ARBA00022670"/>
    </source>
</evidence>
<keyword evidence="5" id="KW-0788">Thiol protease</keyword>
<protein>
    <submittedName>
        <fullName evidence="6">Pyroglutamyl-peptidase 1</fullName>
    </submittedName>
</protein>
<sequence>MAKQAAKSEDLENSTLNDIEDTTCVSFKVLVTGFGPFRNFPVNASWEAVSLLPDRVDANNIEIVKEQVEVSYDYVDNTVPALWKKYNPDLVIHVGVSGVAEKITIESCGNRDQYEKPDVNDAMPCDFSCKAGDTCDATDSSYEIQTGLDLNDLVNQFQSNKDELAMLLNVDIGKVGIELSCDAGRYLCEYIYYTSLCMDKSRCVFIHVPPINEPYSLKQLTQSLLSIIFILSQQLMVSK</sequence>
<dbReference type="PRINTS" id="PR00706">
    <property type="entry name" value="PYROGLUPTASE"/>
</dbReference>
<dbReference type="AlphaFoldDB" id="A0A8D8S2M1"/>
<dbReference type="Gene3D" id="3.40.630.20">
    <property type="entry name" value="Peptidase C15, pyroglutamyl peptidase I-like"/>
    <property type="match status" value="1"/>
</dbReference>
<keyword evidence="3" id="KW-0645">Protease</keyword>
<dbReference type="PANTHER" id="PTHR23402">
    <property type="entry name" value="PROTEASE FAMILY C15 PYROGLUTAMYL-PEPTIDASE I-RELATED"/>
    <property type="match status" value="1"/>
</dbReference>
<reference evidence="6" key="1">
    <citation type="submission" date="2021-05" db="EMBL/GenBank/DDBJ databases">
        <authorList>
            <person name="Alioto T."/>
            <person name="Alioto T."/>
            <person name="Gomez Garrido J."/>
        </authorList>
    </citation>
    <scope>NUCLEOTIDE SEQUENCE</scope>
</reference>
<keyword evidence="4" id="KW-0378">Hydrolase</keyword>
<accession>A0A8D8S2M1</accession>
<dbReference type="Pfam" id="PF01470">
    <property type="entry name" value="Peptidase_C15"/>
    <property type="match status" value="1"/>
</dbReference>
<evidence type="ECO:0000313" key="6">
    <source>
        <dbReference type="EMBL" id="CAG6662093.1"/>
    </source>
</evidence>
<dbReference type="EMBL" id="HBUF01201585">
    <property type="protein sequence ID" value="CAG6662093.1"/>
    <property type="molecule type" value="Transcribed_RNA"/>
</dbReference>
<comment type="similarity">
    <text evidence="1">Belongs to the peptidase C15 family.</text>
</comment>
<dbReference type="InterPro" id="IPR016125">
    <property type="entry name" value="Peptidase_C15-like"/>
</dbReference>
<evidence type="ECO:0000256" key="2">
    <source>
        <dbReference type="ARBA" id="ARBA00022490"/>
    </source>
</evidence>
<dbReference type="InterPro" id="IPR000816">
    <property type="entry name" value="Peptidase_C15"/>
</dbReference>